<evidence type="ECO:0000313" key="3">
    <source>
        <dbReference type="Proteomes" id="UP000034846"/>
    </source>
</evidence>
<accession>A0A0G1XF77</accession>
<organism evidence="2 3">
    <name type="scientific">Candidatus Uhrbacteria bacterium GW2011_GWD2_52_7</name>
    <dbReference type="NCBI Taxonomy" id="1618989"/>
    <lineage>
        <taxon>Bacteria</taxon>
        <taxon>Candidatus Uhriibacteriota</taxon>
    </lineage>
</organism>
<dbReference type="AlphaFoldDB" id="A0A0G1XF77"/>
<dbReference type="EMBL" id="LCRD01000040">
    <property type="protein sequence ID" value="KKW29560.1"/>
    <property type="molecule type" value="Genomic_DNA"/>
</dbReference>
<proteinExistence type="predicted"/>
<sequence length="512" mass="56846">MILSTRNQGQKHVLHLLLIACSPAPTYVTNEIVNNNYYIEGDTGDTGELDLYVGAPEPTLIPENMTVDVFGTDGNILYLSVDPLIVADANENWENSYWGWSGYLYEIGEAAGVTLTNDLVVVDGTSCDSPDDFSSCSDIASYGPVEFHIAGQSTGVAWENLTIPNIAIDMDEAQDELTLNGTEYLRFNNGQVGSIFREAVALEIFTALGYPAPDTSFNWLMSNMWPEGTKVPYTTVQPYKRDWCEAHADQLGGGCTNMWESWGDITPDWIAYLGAECQVSECTNTRLTEAAQLIDDSLYQPSFKELTGEYIAWDEIQTQQCIDWILWIGDDYFHNMNNLVVVERQDGKFMMLPYSTDISLGQEWYTNTELYGWSAIPTGCQWDNTCWADTIATCQSTVDAFQALQPTLILDDVYMRLSDQNMLRSGDDERYTVLWSWLSERATEGVLEEELENYRPSMRELYCGSNDTGTIMDTGIVTDTGEAIVDVAAPAPPPGGGWGGGDTGGNWDPCSL</sequence>
<reference evidence="2 3" key="1">
    <citation type="journal article" date="2015" name="Nature">
        <title>rRNA introns, odd ribosomes, and small enigmatic genomes across a large radiation of phyla.</title>
        <authorList>
            <person name="Brown C.T."/>
            <person name="Hug L.A."/>
            <person name="Thomas B.C."/>
            <person name="Sharon I."/>
            <person name="Castelle C.J."/>
            <person name="Singh A."/>
            <person name="Wilkins M.J."/>
            <person name="Williams K.H."/>
            <person name="Banfield J.F."/>
        </authorList>
    </citation>
    <scope>NUCLEOTIDE SEQUENCE [LARGE SCALE GENOMIC DNA]</scope>
</reference>
<gene>
    <name evidence="2" type="ORF">UY72_C0040G0002</name>
</gene>
<comment type="caution">
    <text evidence="2">The sequence shown here is derived from an EMBL/GenBank/DDBJ whole genome shotgun (WGS) entry which is preliminary data.</text>
</comment>
<protein>
    <submittedName>
        <fullName evidence="2">Uncharacterized protein</fullName>
    </submittedName>
</protein>
<dbReference type="Proteomes" id="UP000034846">
    <property type="component" value="Unassembled WGS sequence"/>
</dbReference>
<feature type="region of interest" description="Disordered" evidence="1">
    <location>
        <begin position="492"/>
        <end position="512"/>
    </location>
</feature>
<evidence type="ECO:0000256" key="1">
    <source>
        <dbReference type="SAM" id="MobiDB-lite"/>
    </source>
</evidence>
<evidence type="ECO:0000313" key="2">
    <source>
        <dbReference type="EMBL" id="KKW29560.1"/>
    </source>
</evidence>
<name>A0A0G1XF77_9BACT</name>